<dbReference type="Proteomes" id="UP000253606">
    <property type="component" value="Chromosome"/>
</dbReference>
<keyword evidence="3" id="KW-0804">Transcription</keyword>
<dbReference type="PROSITE" id="PS50977">
    <property type="entry name" value="HTH_TETR_2"/>
    <property type="match status" value="1"/>
</dbReference>
<protein>
    <submittedName>
        <fullName evidence="6">Transcriptional regulator, TetR family</fullName>
    </submittedName>
</protein>
<dbReference type="InterPro" id="IPR001647">
    <property type="entry name" value="HTH_TetR"/>
</dbReference>
<evidence type="ECO:0000256" key="2">
    <source>
        <dbReference type="ARBA" id="ARBA00023125"/>
    </source>
</evidence>
<dbReference type="KEGG" id="abas:ACPOL_3534"/>
<evidence type="ECO:0000313" key="7">
    <source>
        <dbReference type="Proteomes" id="UP000253606"/>
    </source>
</evidence>
<dbReference type="EMBL" id="CP030840">
    <property type="protein sequence ID" value="AXC12819.1"/>
    <property type="molecule type" value="Genomic_DNA"/>
</dbReference>
<dbReference type="SUPFAM" id="SSF48498">
    <property type="entry name" value="Tetracyclin repressor-like, C-terminal domain"/>
    <property type="match status" value="1"/>
</dbReference>
<accession>A0A2Z5G180</accession>
<dbReference type="PANTHER" id="PTHR30055:SF234">
    <property type="entry name" value="HTH-TYPE TRANSCRIPTIONAL REGULATOR BETI"/>
    <property type="match status" value="1"/>
</dbReference>
<dbReference type="InterPro" id="IPR036271">
    <property type="entry name" value="Tet_transcr_reg_TetR-rel_C_sf"/>
</dbReference>
<evidence type="ECO:0000313" key="6">
    <source>
        <dbReference type="EMBL" id="AXC12819.1"/>
    </source>
</evidence>
<feature type="domain" description="HTH tetR-type" evidence="5">
    <location>
        <begin position="17"/>
        <end position="77"/>
    </location>
</feature>
<dbReference type="AlphaFoldDB" id="A0A2Z5G180"/>
<evidence type="ECO:0000256" key="4">
    <source>
        <dbReference type="PROSITE-ProRule" id="PRU00335"/>
    </source>
</evidence>
<keyword evidence="7" id="KW-1185">Reference proteome</keyword>
<evidence type="ECO:0000256" key="1">
    <source>
        <dbReference type="ARBA" id="ARBA00023015"/>
    </source>
</evidence>
<dbReference type="Pfam" id="PF16925">
    <property type="entry name" value="TetR_C_13"/>
    <property type="match status" value="1"/>
</dbReference>
<dbReference type="InterPro" id="IPR009057">
    <property type="entry name" value="Homeodomain-like_sf"/>
</dbReference>
<dbReference type="SUPFAM" id="SSF46689">
    <property type="entry name" value="Homeodomain-like"/>
    <property type="match status" value="1"/>
</dbReference>
<dbReference type="Gene3D" id="1.10.357.10">
    <property type="entry name" value="Tetracycline Repressor, domain 2"/>
    <property type="match status" value="1"/>
</dbReference>
<dbReference type="OrthoDB" id="9800337at2"/>
<dbReference type="PRINTS" id="PR00455">
    <property type="entry name" value="HTHTETR"/>
</dbReference>
<feature type="DNA-binding region" description="H-T-H motif" evidence="4">
    <location>
        <begin position="40"/>
        <end position="59"/>
    </location>
</feature>
<name>A0A2Z5G180_9BACT</name>
<organism evidence="6 7">
    <name type="scientific">Acidisarcina polymorpha</name>
    <dbReference type="NCBI Taxonomy" id="2211140"/>
    <lineage>
        <taxon>Bacteria</taxon>
        <taxon>Pseudomonadati</taxon>
        <taxon>Acidobacteriota</taxon>
        <taxon>Terriglobia</taxon>
        <taxon>Terriglobales</taxon>
        <taxon>Acidobacteriaceae</taxon>
        <taxon>Acidisarcina</taxon>
    </lineage>
</organism>
<evidence type="ECO:0000259" key="5">
    <source>
        <dbReference type="PROSITE" id="PS50977"/>
    </source>
</evidence>
<reference evidence="6 7" key="1">
    <citation type="journal article" date="2018" name="Front. Microbiol.">
        <title>Hydrolytic Capabilities as a Key to Environmental Success: Chitinolytic and Cellulolytic Acidobacteria From Acidic Sub-arctic Soils and Boreal Peatlands.</title>
        <authorList>
            <person name="Belova S.E."/>
            <person name="Ravin N.V."/>
            <person name="Pankratov T.A."/>
            <person name="Rakitin A.L."/>
            <person name="Ivanova A.A."/>
            <person name="Beletsky A.V."/>
            <person name="Mardanov A.V."/>
            <person name="Sinninghe Damste J.S."/>
            <person name="Dedysh S.N."/>
        </authorList>
    </citation>
    <scope>NUCLEOTIDE SEQUENCE [LARGE SCALE GENOMIC DNA]</scope>
    <source>
        <strain evidence="6 7">SBC82</strain>
    </source>
</reference>
<sequence length="212" mass="23797">MKSETAENIIPAITEQIDRRKSLLQAAFDVIAASGFEGLRTRAVAERAGVNIATLHYYFPTKQLLIEGLAQFLTGIFMTLHAPPLPLTGYKALDQLRQEFLDTRFYNDRYPELQIVMEELSLRAKRDPGVQQALGVMLQSWRAWIATIVQGGIAERAFRRDLDPEDTVATLMAVMAGKSVAGSDELNRIQRGVESWLLAPEVKKKLKESNHD</sequence>
<gene>
    <name evidence="6" type="ORF">ACPOL_3534</name>
</gene>
<dbReference type="PANTHER" id="PTHR30055">
    <property type="entry name" value="HTH-TYPE TRANSCRIPTIONAL REGULATOR RUTR"/>
    <property type="match status" value="1"/>
</dbReference>
<dbReference type="RefSeq" id="WP_114207939.1">
    <property type="nucleotide sequence ID" value="NZ_CP030840.1"/>
</dbReference>
<evidence type="ECO:0000256" key="3">
    <source>
        <dbReference type="ARBA" id="ARBA00023163"/>
    </source>
</evidence>
<dbReference type="GO" id="GO:0003700">
    <property type="term" value="F:DNA-binding transcription factor activity"/>
    <property type="evidence" value="ECO:0007669"/>
    <property type="project" value="TreeGrafter"/>
</dbReference>
<dbReference type="Pfam" id="PF00440">
    <property type="entry name" value="TetR_N"/>
    <property type="match status" value="1"/>
</dbReference>
<keyword evidence="2 4" id="KW-0238">DNA-binding</keyword>
<dbReference type="InterPro" id="IPR050109">
    <property type="entry name" value="HTH-type_TetR-like_transc_reg"/>
</dbReference>
<keyword evidence="1" id="KW-0805">Transcription regulation</keyword>
<proteinExistence type="predicted"/>
<dbReference type="GO" id="GO:0000976">
    <property type="term" value="F:transcription cis-regulatory region binding"/>
    <property type="evidence" value="ECO:0007669"/>
    <property type="project" value="TreeGrafter"/>
</dbReference>
<dbReference type="InterPro" id="IPR011075">
    <property type="entry name" value="TetR_C"/>
</dbReference>